<organism evidence="1 2">
    <name type="scientific">Nemania bipapillata</name>
    <dbReference type="NCBI Taxonomy" id="110536"/>
    <lineage>
        <taxon>Eukaryota</taxon>
        <taxon>Fungi</taxon>
        <taxon>Dikarya</taxon>
        <taxon>Ascomycota</taxon>
        <taxon>Pezizomycotina</taxon>
        <taxon>Sordariomycetes</taxon>
        <taxon>Xylariomycetidae</taxon>
        <taxon>Xylariales</taxon>
        <taxon>Xylariaceae</taxon>
        <taxon>Nemania</taxon>
    </lineage>
</organism>
<accession>A0ACC2J7H0</accession>
<dbReference type="Proteomes" id="UP001153334">
    <property type="component" value="Unassembled WGS sequence"/>
</dbReference>
<evidence type="ECO:0000313" key="1">
    <source>
        <dbReference type="EMBL" id="KAJ8123118.1"/>
    </source>
</evidence>
<comment type="caution">
    <text evidence="1">The sequence shown here is derived from an EMBL/GenBank/DDBJ whole genome shotgun (WGS) entry which is preliminary data.</text>
</comment>
<dbReference type="EMBL" id="JAPESX010000124">
    <property type="protein sequence ID" value="KAJ8123118.1"/>
    <property type="molecule type" value="Genomic_DNA"/>
</dbReference>
<proteinExistence type="predicted"/>
<protein>
    <submittedName>
        <fullName evidence="1">Uncharacterized protein</fullName>
    </submittedName>
</protein>
<name>A0ACC2J7H0_9PEZI</name>
<reference evidence="1" key="1">
    <citation type="submission" date="2022-11" db="EMBL/GenBank/DDBJ databases">
        <title>Genome Sequence of Nemania bipapillata.</title>
        <authorList>
            <person name="Buettner E."/>
        </authorList>
    </citation>
    <scope>NUCLEOTIDE SEQUENCE</scope>
    <source>
        <strain evidence="1">CP14</strain>
    </source>
</reference>
<evidence type="ECO:0000313" key="2">
    <source>
        <dbReference type="Proteomes" id="UP001153334"/>
    </source>
</evidence>
<keyword evidence="2" id="KW-1185">Reference proteome</keyword>
<sequence>MSSNGTDNAVSAAWPLADASLTQEVLDLLQQCIHYHQAKKGANEVTKALNRGICEIAIIAADTSPLAIISHIPLLAEDKNTIYVYLPSKIAIGRACGVSSAVIAASINANEASELAPQIRSLKDKIERLAI</sequence>
<gene>
    <name evidence="1" type="ORF">ONZ43_g854</name>
</gene>